<comment type="caution">
    <text evidence="2">The sequence shown here is derived from an EMBL/GenBank/DDBJ whole genome shotgun (WGS) entry which is preliminary data.</text>
</comment>
<dbReference type="InterPro" id="IPR053134">
    <property type="entry name" value="RNA-dir_DNA_polymerase"/>
</dbReference>
<evidence type="ECO:0000313" key="2">
    <source>
        <dbReference type="EMBL" id="KAA3465615.1"/>
    </source>
</evidence>
<organism evidence="2 3">
    <name type="scientific">Gossypium australe</name>
    <dbReference type="NCBI Taxonomy" id="47621"/>
    <lineage>
        <taxon>Eukaryota</taxon>
        <taxon>Viridiplantae</taxon>
        <taxon>Streptophyta</taxon>
        <taxon>Embryophyta</taxon>
        <taxon>Tracheophyta</taxon>
        <taxon>Spermatophyta</taxon>
        <taxon>Magnoliopsida</taxon>
        <taxon>eudicotyledons</taxon>
        <taxon>Gunneridae</taxon>
        <taxon>Pentapetalae</taxon>
        <taxon>rosids</taxon>
        <taxon>malvids</taxon>
        <taxon>Malvales</taxon>
        <taxon>Malvaceae</taxon>
        <taxon>Malvoideae</taxon>
        <taxon>Gossypium</taxon>
    </lineage>
</organism>
<reference evidence="3" key="1">
    <citation type="journal article" date="2019" name="Plant Biotechnol. J.">
        <title>Genome sequencing of the Australian wild diploid species Gossypium australe highlights disease resistance and delayed gland morphogenesis.</title>
        <authorList>
            <person name="Cai Y."/>
            <person name="Cai X."/>
            <person name="Wang Q."/>
            <person name="Wang P."/>
            <person name="Zhang Y."/>
            <person name="Cai C."/>
            <person name="Xu Y."/>
            <person name="Wang K."/>
            <person name="Zhou Z."/>
            <person name="Wang C."/>
            <person name="Geng S."/>
            <person name="Li B."/>
            <person name="Dong Q."/>
            <person name="Hou Y."/>
            <person name="Wang H."/>
            <person name="Ai P."/>
            <person name="Liu Z."/>
            <person name="Yi F."/>
            <person name="Sun M."/>
            <person name="An G."/>
            <person name="Cheng J."/>
            <person name="Zhang Y."/>
            <person name="Shi Q."/>
            <person name="Xie Y."/>
            <person name="Shi X."/>
            <person name="Chang Y."/>
            <person name="Huang F."/>
            <person name="Chen Y."/>
            <person name="Hong S."/>
            <person name="Mi L."/>
            <person name="Sun Q."/>
            <person name="Zhang L."/>
            <person name="Zhou B."/>
            <person name="Peng R."/>
            <person name="Zhang X."/>
            <person name="Liu F."/>
        </authorList>
    </citation>
    <scope>NUCLEOTIDE SEQUENCE [LARGE SCALE GENOMIC DNA]</scope>
    <source>
        <strain evidence="3">cv. PA1801</strain>
    </source>
</reference>
<sequence>MIESIELNEDELEEESMDDAEQENDELALRLHWWHKSREHPKQVIPTITKMVPAIIKPTEVELKLLPEHINYGCLGEQNTLPQLDGLSPTLRESIPYHVNTKIRLEEGKKLVVDAQCHLNPAMKVVEKELLNWLDVDIIYTISDSEWVRSTQCVPNKGGLIVVENDKNELIPMRTFIEWRMLDRLVGKEYYFFIDGYSRYHQILIHPND</sequence>
<dbReference type="OrthoDB" id="1752182at2759"/>
<accession>A0A5B6V8Z2</accession>
<evidence type="ECO:0000256" key="1">
    <source>
        <dbReference type="SAM" id="MobiDB-lite"/>
    </source>
</evidence>
<dbReference type="AlphaFoldDB" id="A0A5B6V8Z2"/>
<dbReference type="SUPFAM" id="SSF56672">
    <property type="entry name" value="DNA/RNA polymerases"/>
    <property type="match status" value="1"/>
</dbReference>
<protein>
    <submittedName>
        <fullName evidence="2">Transposon Ty3-I Gag-Pol polyprotein</fullName>
    </submittedName>
</protein>
<dbReference type="EMBL" id="SMMG02000007">
    <property type="protein sequence ID" value="KAA3465615.1"/>
    <property type="molecule type" value="Genomic_DNA"/>
</dbReference>
<dbReference type="Gene3D" id="3.10.10.10">
    <property type="entry name" value="HIV Type 1 Reverse Transcriptase, subunit A, domain 1"/>
    <property type="match status" value="1"/>
</dbReference>
<keyword evidence="3" id="KW-1185">Reference proteome</keyword>
<dbReference type="PANTHER" id="PTHR24559">
    <property type="entry name" value="TRANSPOSON TY3-I GAG-POL POLYPROTEIN"/>
    <property type="match status" value="1"/>
</dbReference>
<gene>
    <name evidence="2" type="ORF">EPI10_000765</name>
</gene>
<evidence type="ECO:0000313" key="3">
    <source>
        <dbReference type="Proteomes" id="UP000325315"/>
    </source>
</evidence>
<feature type="region of interest" description="Disordered" evidence="1">
    <location>
        <begin position="1"/>
        <end position="22"/>
    </location>
</feature>
<dbReference type="PANTHER" id="PTHR24559:SF444">
    <property type="entry name" value="REVERSE TRANSCRIPTASE DOMAIN-CONTAINING PROTEIN"/>
    <property type="match status" value="1"/>
</dbReference>
<proteinExistence type="predicted"/>
<dbReference type="InterPro" id="IPR043502">
    <property type="entry name" value="DNA/RNA_pol_sf"/>
</dbReference>
<dbReference type="Proteomes" id="UP000325315">
    <property type="component" value="Unassembled WGS sequence"/>
</dbReference>
<name>A0A5B6V8Z2_9ROSI</name>